<feature type="compositionally biased region" description="Basic and acidic residues" evidence="1">
    <location>
        <begin position="22"/>
        <end position="33"/>
    </location>
</feature>
<reference evidence="2" key="1">
    <citation type="submission" date="2023-02" db="EMBL/GenBank/DDBJ databases">
        <title>Georgenia sp.10Sc9-8, isolated from a soil sample collected from the Taklamakan desert.</title>
        <authorList>
            <person name="Liu S."/>
        </authorList>
    </citation>
    <scope>NUCLEOTIDE SEQUENCE</scope>
    <source>
        <strain evidence="2">10Sc9-8</strain>
    </source>
</reference>
<feature type="compositionally biased region" description="Basic and acidic residues" evidence="1">
    <location>
        <begin position="42"/>
        <end position="70"/>
    </location>
</feature>
<accession>A0ABT5U199</accession>
<feature type="region of interest" description="Disordered" evidence="1">
    <location>
        <begin position="1"/>
        <end position="70"/>
    </location>
</feature>
<organism evidence="2 3">
    <name type="scientific">Georgenia halotolerans</name>
    <dbReference type="NCBI Taxonomy" id="3028317"/>
    <lineage>
        <taxon>Bacteria</taxon>
        <taxon>Bacillati</taxon>
        <taxon>Actinomycetota</taxon>
        <taxon>Actinomycetes</taxon>
        <taxon>Micrococcales</taxon>
        <taxon>Bogoriellaceae</taxon>
        <taxon>Georgenia</taxon>
    </lineage>
</organism>
<gene>
    <name evidence="2" type="ORF">PU560_15910</name>
</gene>
<keyword evidence="3" id="KW-1185">Reference proteome</keyword>
<dbReference type="EMBL" id="JARACI010001173">
    <property type="protein sequence ID" value="MDD9207942.1"/>
    <property type="molecule type" value="Genomic_DNA"/>
</dbReference>
<comment type="caution">
    <text evidence="2">The sequence shown here is derived from an EMBL/GenBank/DDBJ whole genome shotgun (WGS) entry which is preliminary data.</text>
</comment>
<evidence type="ECO:0000256" key="1">
    <source>
        <dbReference type="SAM" id="MobiDB-lite"/>
    </source>
</evidence>
<sequence length="70" mass="7738">MDNRISRDDDPHDDLIPGPTDDTYRAGRADTDRTTATPDEAAAPHEQRGQGKASPDERVTDAGERRFDQS</sequence>
<evidence type="ECO:0000313" key="2">
    <source>
        <dbReference type="EMBL" id="MDD9207942.1"/>
    </source>
</evidence>
<proteinExistence type="predicted"/>
<feature type="compositionally biased region" description="Basic and acidic residues" evidence="1">
    <location>
        <begin position="1"/>
        <end position="15"/>
    </location>
</feature>
<evidence type="ECO:0000313" key="3">
    <source>
        <dbReference type="Proteomes" id="UP001165561"/>
    </source>
</evidence>
<protein>
    <submittedName>
        <fullName evidence="2">Uncharacterized protein</fullName>
    </submittedName>
</protein>
<dbReference type="Proteomes" id="UP001165561">
    <property type="component" value="Unassembled WGS sequence"/>
</dbReference>
<name>A0ABT5U199_9MICO</name>